<gene>
    <name evidence="7" type="ORF">MAR_016457</name>
</gene>
<evidence type="ECO:0000256" key="6">
    <source>
        <dbReference type="SAM" id="Phobius"/>
    </source>
</evidence>
<keyword evidence="4 6" id="KW-1133">Transmembrane helix</keyword>
<feature type="transmembrane region" description="Helical" evidence="6">
    <location>
        <begin position="165"/>
        <end position="185"/>
    </location>
</feature>
<dbReference type="EMBL" id="CP111023">
    <property type="protein sequence ID" value="WAR22483.1"/>
    <property type="molecule type" value="Genomic_DNA"/>
</dbReference>
<feature type="transmembrane region" description="Helical" evidence="6">
    <location>
        <begin position="83"/>
        <end position="102"/>
    </location>
</feature>
<feature type="transmembrane region" description="Helical" evidence="6">
    <location>
        <begin position="215"/>
        <end position="235"/>
    </location>
</feature>
<organism evidence="7 8">
    <name type="scientific">Mya arenaria</name>
    <name type="common">Soft-shell clam</name>
    <dbReference type="NCBI Taxonomy" id="6604"/>
    <lineage>
        <taxon>Eukaryota</taxon>
        <taxon>Metazoa</taxon>
        <taxon>Spiralia</taxon>
        <taxon>Lophotrochozoa</taxon>
        <taxon>Mollusca</taxon>
        <taxon>Bivalvia</taxon>
        <taxon>Autobranchia</taxon>
        <taxon>Heteroconchia</taxon>
        <taxon>Euheterodonta</taxon>
        <taxon>Imparidentia</taxon>
        <taxon>Neoheterodontei</taxon>
        <taxon>Myida</taxon>
        <taxon>Myoidea</taxon>
        <taxon>Myidae</taxon>
        <taxon>Mya</taxon>
    </lineage>
</organism>
<evidence type="ECO:0000256" key="5">
    <source>
        <dbReference type="ARBA" id="ARBA00023136"/>
    </source>
</evidence>
<feature type="transmembrane region" description="Helical" evidence="6">
    <location>
        <begin position="394"/>
        <end position="416"/>
    </location>
</feature>
<reference evidence="7" key="1">
    <citation type="submission" date="2022-11" db="EMBL/GenBank/DDBJ databases">
        <title>Centuries of genome instability and evolution in soft-shell clam transmissible cancer (bioRxiv).</title>
        <authorList>
            <person name="Hart S.F.M."/>
            <person name="Yonemitsu M.A."/>
            <person name="Giersch R.M."/>
            <person name="Beal B.F."/>
            <person name="Arriagada G."/>
            <person name="Davis B.W."/>
            <person name="Ostrander E.A."/>
            <person name="Goff S.P."/>
            <person name="Metzger M.J."/>
        </authorList>
    </citation>
    <scope>NUCLEOTIDE SEQUENCE</scope>
    <source>
        <strain evidence="7">MELC-2E11</strain>
        <tissue evidence="7">Siphon/mantle</tissue>
    </source>
</reference>
<feature type="transmembrane region" description="Helical" evidence="6">
    <location>
        <begin position="247"/>
        <end position="271"/>
    </location>
</feature>
<feature type="transmembrane region" description="Helical" evidence="6">
    <location>
        <begin position="192"/>
        <end position="209"/>
    </location>
</feature>
<keyword evidence="5 6" id="KW-0472">Membrane</keyword>
<evidence type="ECO:0000313" key="8">
    <source>
        <dbReference type="Proteomes" id="UP001164746"/>
    </source>
</evidence>
<keyword evidence="3 6" id="KW-0812">Transmembrane</keyword>
<feature type="transmembrane region" description="Helical" evidence="6">
    <location>
        <begin position="422"/>
        <end position="441"/>
    </location>
</feature>
<evidence type="ECO:0000256" key="1">
    <source>
        <dbReference type="ARBA" id="ARBA00004141"/>
    </source>
</evidence>
<protein>
    <submittedName>
        <fullName evidence="7">S23A1-like protein</fullName>
    </submittedName>
</protein>
<comment type="subcellular location">
    <subcellularLocation>
        <location evidence="1">Membrane</location>
        <topology evidence="1">Multi-pass membrane protein</topology>
    </subcellularLocation>
</comment>
<proteinExistence type="inferred from homology"/>
<evidence type="ECO:0000256" key="2">
    <source>
        <dbReference type="ARBA" id="ARBA00008821"/>
    </source>
</evidence>
<feature type="transmembrane region" description="Helical" evidence="6">
    <location>
        <begin position="453"/>
        <end position="470"/>
    </location>
</feature>
<evidence type="ECO:0000256" key="3">
    <source>
        <dbReference type="ARBA" id="ARBA00022692"/>
    </source>
</evidence>
<name>A0ABY7FJX1_MYAAR</name>
<dbReference type="Pfam" id="PF00860">
    <property type="entry name" value="Xan_ur_permease"/>
    <property type="match status" value="1"/>
</dbReference>
<evidence type="ECO:0000256" key="4">
    <source>
        <dbReference type="ARBA" id="ARBA00022989"/>
    </source>
</evidence>
<dbReference type="PANTHER" id="PTHR11119">
    <property type="entry name" value="XANTHINE-URACIL / VITAMIN C PERMEASE FAMILY MEMBER"/>
    <property type="match status" value="1"/>
</dbReference>
<feature type="transmembrane region" description="Helical" evidence="6">
    <location>
        <begin position="50"/>
        <end position="71"/>
    </location>
</feature>
<comment type="similarity">
    <text evidence="2">Belongs to the nucleobase:cation symporter-2 (NCS2) (TC 2.A.40) family.</text>
</comment>
<sequence length="594" mass="64470">MAETSEKDEKTKEELEPDITIEYDVQSTIIYGIGDSPPIYLTMFFATQQALSSLAGCIILPLLVAEAACALNSGIFIRKLASTTLFLSGFTTVLQVTIGIRLPLYQGPSSSYAVPLIALNKMDSARCDYHQFYGINSSADMNMTTESALQEQLIEVRVREMMGPLILAGLLHALIGATGLVGVLLRFIGPITIVPTILLIGIYIVKPVMKYTESHWGISALVWVVSLILSLYLGHRPMPIPVWTPKKGFRVILISILIGWSVCGIMTYAGAFSSDPNSLSYKARTDARADVIRDTGWFYMPYPGQFGSPLYSLSVTVGFLIATLTSILDSIGDYYATAAMCRVPPPPKHGVNRGIAVEGLCSAISGAFGAGHATTTYGGNIGAIGMTKVASRQVFLIMGLIYMVLGVLAKVSAVFISIPYPVLGGSTITLIGVFVGVNLSNLRVIDLASTRNLSIMGTAVFVGLLVPTWMEKNSKTIKTGSDSFDQIITMLLGNPNFFGGFLACLLDNTVPGTEEERGILAWKHPELTDCATNYLEGDEVYDLPLPDRLKNSSLLKYIPLCSQFGKGQKDIEEKGENYNLEKMEVVQNGKEHRF</sequence>
<keyword evidence="8" id="KW-1185">Reference proteome</keyword>
<accession>A0ABY7FJX1</accession>
<dbReference type="InterPro" id="IPR006043">
    <property type="entry name" value="NCS2"/>
</dbReference>
<feature type="transmembrane region" description="Helical" evidence="6">
    <location>
        <begin position="310"/>
        <end position="328"/>
    </location>
</feature>
<dbReference type="Proteomes" id="UP001164746">
    <property type="component" value="Chromosome 12"/>
</dbReference>
<evidence type="ECO:0000313" key="7">
    <source>
        <dbReference type="EMBL" id="WAR22483.1"/>
    </source>
</evidence>